<evidence type="ECO:0000256" key="1">
    <source>
        <dbReference type="ARBA" id="ARBA00008007"/>
    </source>
</evidence>
<protein>
    <submittedName>
        <fullName evidence="3">ComF family protein</fullName>
    </submittedName>
</protein>
<name>A0ABP8MGH1_9BACT</name>
<dbReference type="EMBL" id="BAABEZ010000004">
    <property type="protein sequence ID" value="GAA4450306.1"/>
    <property type="molecule type" value="Genomic_DNA"/>
</dbReference>
<dbReference type="InterPro" id="IPR000836">
    <property type="entry name" value="PRTase_dom"/>
</dbReference>
<dbReference type="PANTHER" id="PTHR47505">
    <property type="entry name" value="DNA UTILIZATION PROTEIN YHGH"/>
    <property type="match status" value="1"/>
</dbReference>
<dbReference type="Gene3D" id="3.40.50.2020">
    <property type="match status" value="1"/>
</dbReference>
<dbReference type="RefSeq" id="WP_344822553.1">
    <property type="nucleotide sequence ID" value="NZ_BAABEZ010000004.1"/>
</dbReference>
<organism evidence="3 4">
    <name type="scientific">Rurimicrobium arvi</name>
    <dbReference type="NCBI Taxonomy" id="2049916"/>
    <lineage>
        <taxon>Bacteria</taxon>
        <taxon>Pseudomonadati</taxon>
        <taxon>Bacteroidota</taxon>
        <taxon>Chitinophagia</taxon>
        <taxon>Chitinophagales</taxon>
        <taxon>Chitinophagaceae</taxon>
        <taxon>Rurimicrobium</taxon>
    </lineage>
</organism>
<keyword evidence="4" id="KW-1185">Reference proteome</keyword>
<evidence type="ECO:0000313" key="4">
    <source>
        <dbReference type="Proteomes" id="UP001501410"/>
    </source>
</evidence>
<gene>
    <name evidence="3" type="ORF">GCM10023092_05940</name>
</gene>
<dbReference type="InterPro" id="IPR051910">
    <property type="entry name" value="ComF/GntX_DNA_util-trans"/>
</dbReference>
<dbReference type="CDD" id="cd06223">
    <property type="entry name" value="PRTases_typeI"/>
    <property type="match status" value="1"/>
</dbReference>
<evidence type="ECO:0000313" key="3">
    <source>
        <dbReference type="EMBL" id="GAA4450306.1"/>
    </source>
</evidence>
<evidence type="ECO:0000259" key="2">
    <source>
        <dbReference type="Pfam" id="PF00156"/>
    </source>
</evidence>
<sequence length="231" mass="26279">MIKLLLRSLTDVFYPPLCSFCAHPLLDNEEVLCLHCLAALPRTQFHSLPENETVMRLAGRFRFVHASSFLYFSKDGITQHLLHQVKYGQQRRTAAYLSKLFAAELQKTDWFTSVDVIIPVPLHSSKQKTRGFNQSAVIARTLAEQSGKIFSENNLKRIRKTQTQTLKTRFERLKNLELAFELTRKPELEHQHVLIVDDVLTTGATLESCALVLKDVPGIRISLATIAIAHQ</sequence>
<dbReference type="InterPro" id="IPR029057">
    <property type="entry name" value="PRTase-like"/>
</dbReference>
<proteinExistence type="inferred from homology"/>
<dbReference type="Proteomes" id="UP001501410">
    <property type="component" value="Unassembled WGS sequence"/>
</dbReference>
<accession>A0ABP8MGH1</accession>
<dbReference type="SUPFAM" id="SSF53271">
    <property type="entry name" value="PRTase-like"/>
    <property type="match status" value="1"/>
</dbReference>
<reference evidence="4" key="1">
    <citation type="journal article" date="2019" name="Int. J. Syst. Evol. Microbiol.">
        <title>The Global Catalogue of Microorganisms (GCM) 10K type strain sequencing project: providing services to taxonomists for standard genome sequencing and annotation.</title>
        <authorList>
            <consortium name="The Broad Institute Genomics Platform"/>
            <consortium name="The Broad Institute Genome Sequencing Center for Infectious Disease"/>
            <person name="Wu L."/>
            <person name="Ma J."/>
        </authorList>
    </citation>
    <scope>NUCLEOTIDE SEQUENCE [LARGE SCALE GENOMIC DNA]</scope>
    <source>
        <strain evidence="4">JCM 31921</strain>
    </source>
</reference>
<comment type="caution">
    <text evidence="3">The sequence shown here is derived from an EMBL/GenBank/DDBJ whole genome shotgun (WGS) entry which is preliminary data.</text>
</comment>
<dbReference type="Pfam" id="PF00156">
    <property type="entry name" value="Pribosyltran"/>
    <property type="match status" value="1"/>
</dbReference>
<comment type="similarity">
    <text evidence="1">Belongs to the ComF/GntX family.</text>
</comment>
<dbReference type="PANTHER" id="PTHR47505:SF1">
    <property type="entry name" value="DNA UTILIZATION PROTEIN YHGH"/>
    <property type="match status" value="1"/>
</dbReference>
<feature type="domain" description="Phosphoribosyltransferase" evidence="2">
    <location>
        <begin position="172"/>
        <end position="226"/>
    </location>
</feature>